<name>A0A158IWV1_9BURK</name>
<dbReference type="InterPro" id="IPR029039">
    <property type="entry name" value="Flavoprotein-like_sf"/>
</dbReference>
<gene>
    <name evidence="4" type="ORF">AWB68_03146</name>
</gene>
<dbReference type="PANTHER" id="PTHR10204:SF34">
    <property type="entry name" value="NAD(P)H DEHYDROGENASE [QUINONE] 1 ISOFORM 1"/>
    <property type="match status" value="1"/>
</dbReference>
<sequence>MNVLIVHAHPEAGSFTTAMRDAAADTLTAAGHQVLISDLYEMKFNPVASANDFLSRANEDYLVYALEQRHADANGLLAPDIKVELDKVVWADLIIFNFPIYWFSMPAVMKGWIDRVFVSGRCYGGMRFYDRGGMKGKKALVALTLGGQPHMFDVDGVHGPLSEMLRHLLRGTLGYLGFEVLHPFVGWHVPYISQDARTALLDTYRARLRTLDSQKAMVFPSLDDFDDLLRPKASDAA</sequence>
<proteinExistence type="inferred from homology"/>
<accession>A0A158IWV1</accession>
<keyword evidence="5" id="KW-1185">Reference proteome</keyword>
<reference evidence="4" key="1">
    <citation type="submission" date="2016-01" db="EMBL/GenBank/DDBJ databases">
        <authorList>
            <person name="Peeters C."/>
        </authorList>
    </citation>
    <scope>NUCLEOTIDE SEQUENCE [LARGE SCALE GENOMIC DNA]</scope>
    <source>
        <strain evidence="4">LMG 22940</strain>
    </source>
</reference>
<evidence type="ECO:0000313" key="5">
    <source>
        <dbReference type="Proteomes" id="UP000054770"/>
    </source>
</evidence>
<comment type="similarity">
    <text evidence="1">Belongs to the NAD(P)H dehydrogenase (quinone) family.</text>
</comment>
<dbReference type="Gene3D" id="3.40.50.360">
    <property type="match status" value="1"/>
</dbReference>
<feature type="domain" description="Flavodoxin-like fold" evidence="3">
    <location>
        <begin position="1"/>
        <end position="207"/>
    </location>
</feature>
<protein>
    <submittedName>
        <fullName evidence="4">NADPH quinone oxidoreductase</fullName>
    </submittedName>
</protein>
<evidence type="ECO:0000259" key="3">
    <source>
        <dbReference type="Pfam" id="PF02525"/>
    </source>
</evidence>
<dbReference type="RefSeq" id="WP_087645263.1">
    <property type="nucleotide sequence ID" value="NZ_FCON02000030.1"/>
</dbReference>
<dbReference type="GO" id="GO:0005829">
    <property type="term" value="C:cytosol"/>
    <property type="evidence" value="ECO:0007669"/>
    <property type="project" value="TreeGrafter"/>
</dbReference>
<dbReference type="Pfam" id="PF02525">
    <property type="entry name" value="Flavodoxin_2"/>
    <property type="match status" value="1"/>
</dbReference>
<evidence type="ECO:0000256" key="2">
    <source>
        <dbReference type="ARBA" id="ARBA00023002"/>
    </source>
</evidence>
<dbReference type="EMBL" id="FCON02000030">
    <property type="protein sequence ID" value="SAL61058.1"/>
    <property type="molecule type" value="Genomic_DNA"/>
</dbReference>
<comment type="caution">
    <text evidence="4">The sequence shown here is derived from an EMBL/GenBank/DDBJ whole genome shotgun (WGS) entry which is preliminary data.</text>
</comment>
<dbReference type="PANTHER" id="PTHR10204">
    <property type="entry name" value="NAD P H OXIDOREDUCTASE-RELATED"/>
    <property type="match status" value="1"/>
</dbReference>
<evidence type="ECO:0000256" key="1">
    <source>
        <dbReference type="ARBA" id="ARBA00006252"/>
    </source>
</evidence>
<dbReference type="InterPro" id="IPR003680">
    <property type="entry name" value="Flavodoxin_fold"/>
</dbReference>
<dbReference type="Proteomes" id="UP000054770">
    <property type="component" value="Unassembled WGS sequence"/>
</dbReference>
<dbReference type="GO" id="GO:0003955">
    <property type="term" value="F:NAD(P)H dehydrogenase (quinone) activity"/>
    <property type="evidence" value="ECO:0007669"/>
    <property type="project" value="TreeGrafter"/>
</dbReference>
<dbReference type="SUPFAM" id="SSF52218">
    <property type="entry name" value="Flavoproteins"/>
    <property type="match status" value="1"/>
</dbReference>
<dbReference type="OrthoDB" id="9798454at2"/>
<dbReference type="AlphaFoldDB" id="A0A158IWV1"/>
<dbReference type="InterPro" id="IPR051545">
    <property type="entry name" value="NAD(P)H_dehydrogenase_qn"/>
</dbReference>
<keyword evidence="2" id="KW-0560">Oxidoreductase</keyword>
<evidence type="ECO:0000313" key="4">
    <source>
        <dbReference type="EMBL" id="SAL61058.1"/>
    </source>
</evidence>
<organism evidence="4 5">
    <name type="scientific">Caballeronia choica</name>
    <dbReference type="NCBI Taxonomy" id="326476"/>
    <lineage>
        <taxon>Bacteria</taxon>
        <taxon>Pseudomonadati</taxon>
        <taxon>Pseudomonadota</taxon>
        <taxon>Betaproteobacteria</taxon>
        <taxon>Burkholderiales</taxon>
        <taxon>Burkholderiaceae</taxon>
        <taxon>Caballeronia</taxon>
    </lineage>
</organism>